<sequence>MSKPFTFLSNAFDVSSARELGERARAAQDLGITTFALPDHLLAQPAPVPYLATVAALTERIRIAAFVHNNDLRHPAVLAQELATLDLLSEGRLDVAIGAGWNESEYVAIGLPFDPIRVRQARLAESVAVVKGCFGTGAFSFAGEHYTITDYDAQPKPVQQPHPPFFIGGGGRTTLELAGREAQTVGLAPRILRGGRPDPRSFTWAATEEKIGWVREAAGDRFDELTFNVYPSFWPATVTNDLQGEAEKVVAELRQRGGVELTVTEVIESPHVHIGSHDRLVEKFTELRERLGISSFLVADLDQLGPVVERLAGT</sequence>
<keyword evidence="4" id="KW-0503">Monooxygenase</keyword>
<evidence type="ECO:0000256" key="3">
    <source>
        <dbReference type="ARBA" id="ARBA00023002"/>
    </source>
</evidence>
<feature type="domain" description="Luciferase-like" evidence="5">
    <location>
        <begin position="16"/>
        <end position="188"/>
    </location>
</feature>
<dbReference type="RefSeq" id="WP_345714871.1">
    <property type="nucleotide sequence ID" value="NZ_BAABFP010000002.1"/>
</dbReference>
<dbReference type="InterPro" id="IPR050172">
    <property type="entry name" value="SsuD_RutA_monooxygenase"/>
</dbReference>
<gene>
    <name evidence="6" type="ORF">ACFQDO_14940</name>
</gene>
<dbReference type="InterPro" id="IPR011251">
    <property type="entry name" value="Luciferase-like_dom"/>
</dbReference>
<dbReference type="PANTHER" id="PTHR42847">
    <property type="entry name" value="ALKANESULFONATE MONOOXYGENASE"/>
    <property type="match status" value="1"/>
</dbReference>
<comment type="caution">
    <text evidence="6">The sequence shown here is derived from an EMBL/GenBank/DDBJ whole genome shotgun (WGS) entry which is preliminary data.</text>
</comment>
<keyword evidence="3" id="KW-0560">Oxidoreductase</keyword>
<dbReference type="InterPro" id="IPR036661">
    <property type="entry name" value="Luciferase-like_sf"/>
</dbReference>
<organism evidence="6 7">
    <name type="scientific">Angustibacter luteus</name>
    <dbReference type="NCBI Taxonomy" id="658456"/>
    <lineage>
        <taxon>Bacteria</taxon>
        <taxon>Bacillati</taxon>
        <taxon>Actinomycetota</taxon>
        <taxon>Actinomycetes</taxon>
        <taxon>Kineosporiales</taxon>
        <taxon>Kineosporiaceae</taxon>
    </lineage>
</organism>
<reference evidence="7" key="1">
    <citation type="journal article" date="2019" name="Int. J. Syst. Evol. Microbiol.">
        <title>The Global Catalogue of Microorganisms (GCM) 10K type strain sequencing project: providing services to taxonomists for standard genome sequencing and annotation.</title>
        <authorList>
            <consortium name="The Broad Institute Genomics Platform"/>
            <consortium name="The Broad Institute Genome Sequencing Center for Infectious Disease"/>
            <person name="Wu L."/>
            <person name="Ma J."/>
        </authorList>
    </citation>
    <scope>NUCLEOTIDE SEQUENCE [LARGE SCALE GENOMIC DNA]</scope>
    <source>
        <strain evidence="7">KACC 14249</strain>
    </source>
</reference>
<evidence type="ECO:0000313" key="6">
    <source>
        <dbReference type="EMBL" id="MFC6008432.1"/>
    </source>
</evidence>
<evidence type="ECO:0000313" key="7">
    <source>
        <dbReference type="Proteomes" id="UP001596189"/>
    </source>
</evidence>
<dbReference type="SUPFAM" id="SSF51679">
    <property type="entry name" value="Bacterial luciferase-like"/>
    <property type="match status" value="1"/>
</dbReference>
<keyword evidence="2" id="KW-0288">FMN</keyword>
<keyword evidence="7" id="KW-1185">Reference proteome</keyword>
<accession>A0ABW1JGD5</accession>
<evidence type="ECO:0000256" key="1">
    <source>
        <dbReference type="ARBA" id="ARBA00022630"/>
    </source>
</evidence>
<name>A0ABW1JGD5_9ACTN</name>
<dbReference type="Proteomes" id="UP001596189">
    <property type="component" value="Unassembled WGS sequence"/>
</dbReference>
<protein>
    <submittedName>
        <fullName evidence="6">TIGR03621 family F420-dependent LLM class oxidoreductase</fullName>
    </submittedName>
</protein>
<keyword evidence="1" id="KW-0285">Flavoprotein</keyword>
<dbReference type="Gene3D" id="3.20.20.30">
    <property type="entry name" value="Luciferase-like domain"/>
    <property type="match status" value="1"/>
</dbReference>
<evidence type="ECO:0000256" key="2">
    <source>
        <dbReference type="ARBA" id="ARBA00022643"/>
    </source>
</evidence>
<evidence type="ECO:0000259" key="5">
    <source>
        <dbReference type="Pfam" id="PF00296"/>
    </source>
</evidence>
<dbReference type="InterPro" id="IPR019923">
    <property type="entry name" value="Lucif-like_OxRdtase_MSMEG_2516"/>
</dbReference>
<proteinExistence type="predicted"/>
<evidence type="ECO:0000256" key="4">
    <source>
        <dbReference type="ARBA" id="ARBA00023033"/>
    </source>
</evidence>
<dbReference type="PANTHER" id="PTHR42847:SF4">
    <property type="entry name" value="ALKANESULFONATE MONOOXYGENASE-RELATED"/>
    <property type="match status" value="1"/>
</dbReference>
<dbReference type="NCBIfam" id="TIGR03621">
    <property type="entry name" value="F420_MSMEG_2516"/>
    <property type="match status" value="1"/>
</dbReference>
<dbReference type="EMBL" id="JBHSRD010000004">
    <property type="protein sequence ID" value="MFC6008432.1"/>
    <property type="molecule type" value="Genomic_DNA"/>
</dbReference>
<dbReference type="Pfam" id="PF00296">
    <property type="entry name" value="Bac_luciferase"/>
    <property type="match status" value="1"/>
</dbReference>